<evidence type="ECO:0000313" key="3">
    <source>
        <dbReference type="Proteomes" id="UP000613011"/>
    </source>
</evidence>
<reference evidence="2" key="1">
    <citation type="submission" date="2021-01" db="EMBL/GenBank/DDBJ databases">
        <title>Ramlibacter sp. strain AW1 16S ribosomal RNA gene Genome sequencing and assembly.</title>
        <authorList>
            <person name="Kang M."/>
        </authorList>
    </citation>
    <scope>NUCLEOTIDE SEQUENCE</scope>
    <source>
        <strain evidence="2">AW1</strain>
    </source>
</reference>
<dbReference type="RefSeq" id="WP_201685423.1">
    <property type="nucleotide sequence ID" value="NZ_JAEQNA010000007.1"/>
</dbReference>
<dbReference type="InterPro" id="IPR043729">
    <property type="entry name" value="DUF5672"/>
</dbReference>
<accession>A0A936ZRM9</accession>
<feature type="domain" description="DUF5672" evidence="1">
    <location>
        <begin position="57"/>
        <end position="184"/>
    </location>
</feature>
<proteinExistence type="predicted"/>
<dbReference type="Pfam" id="PF18922">
    <property type="entry name" value="DUF5672"/>
    <property type="match status" value="1"/>
</dbReference>
<organism evidence="2 3">
    <name type="scientific">Ramlibacter aurantiacus</name>
    <dbReference type="NCBI Taxonomy" id="2801330"/>
    <lineage>
        <taxon>Bacteria</taxon>
        <taxon>Pseudomonadati</taxon>
        <taxon>Pseudomonadota</taxon>
        <taxon>Betaproteobacteria</taxon>
        <taxon>Burkholderiales</taxon>
        <taxon>Comamonadaceae</taxon>
        <taxon>Ramlibacter</taxon>
    </lineage>
</organism>
<keyword evidence="3" id="KW-1185">Reference proteome</keyword>
<dbReference type="AlphaFoldDB" id="A0A936ZRM9"/>
<name>A0A936ZRM9_9BURK</name>
<comment type="caution">
    <text evidence="2">The sequence shown here is derived from an EMBL/GenBank/DDBJ whole genome shotgun (WGS) entry which is preliminary data.</text>
</comment>
<sequence length="284" mass="31126">MSLNLPQVTLCAADSATPRLAAQALARCTAQARFARTLLFTHADLDAGPALIIKIAPLESREAYSNFMLSDLGTHIETSHVLVVQWDGFITDAACWDDAFLDYDYIGARWPAGLPGRDVGNGGFSLRSRRLLEALRDPRLRCEPGTPEDVVICSLWRDRLEEQHGIRFAPLEIAARFAYELDPRPGPTFGFHGMFNLPDHLQPTEVLALVRQLQPRAVFHPHFALLAAQYMVRGDVRMAAELVARLVAAAGESDPSPMLAQALGSKDAASQLLSVGRFLALSRA</sequence>
<protein>
    <recommendedName>
        <fullName evidence="1">DUF5672 domain-containing protein</fullName>
    </recommendedName>
</protein>
<dbReference type="Proteomes" id="UP000613011">
    <property type="component" value="Unassembled WGS sequence"/>
</dbReference>
<evidence type="ECO:0000259" key="1">
    <source>
        <dbReference type="Pfam" id="PF18922"/>
    </source>
</evidence>
<dbReference type="EMBL" id="JAEQNA010000007">
    <property type="protein sequence ID" value="MBL0422365.1"/>
    <property type="molecule type" value="Genomic_DNA"/>
</dbReference>
<evidence type="ECO:0000313" key="2">
    <source>
        <dbReference type="EMBL" id="MBL0422365.1"/>
    </source>
</evidence>
<gene>
    <name evidence="2" type="ORF">JI739_18600</name>
</gene>